<name>A0A4Y7Q7H3_9AGAM</name>
<dbReference type="EMBL" id="ML170173">
    <property type="protein sequence ID" value="TDL22790.1"/>
    <property type="molecule type" value="Genomic_DNA"/>
</dbReference>
<dbReference type="OrthoDB" id="2740262at2759"/>
<keyword evidence="2" id="KW-1185">Reference proteome</keyword>
<dbReference type="VEuPathDB" id="FungiDB:BD410DRAFT_788114"/>
<evidence type="ECO:0000313" key="1">
    <source>
        <dbReference type="EMBL" id="TDL22790.1"/>
    </source>
</evidence>
<organism evidence="1 2">
    <name type="scientific">Rickenella mellea</name>
    <dbReference type="NCBI Taxonomy" id="50990"/>
    <lineage>
        <taxon>Eukaryota</taxon>
        <taxon>Fungi</taxon>
        <taxon>Dikarya</taxon>
        <taxon>Basidiomycota</taxon>
        <taxon>Agaricomycotina</taxon>
        <taxon>Agaricomycetes</taxon>
        <taxon>Hymenochaetales</taxon>
        <taxon>Rickenellaceae</taxon>
        <taxon>Rickenella</taxon>
    </lineage>
</organism>
<dbReference type="AlphaFoldDB" id="A0A4Y7Q7H3"/>
<gene>
    <name evidence="1" type="ORF">BD410DRAFT_788114</name>
</gene>
<evidence type="ECO:0000313" key="2">
    <source>
        <dbReference type="Proteomes" id="UP000294933"/>
    </source>
</evidence>
<proteinExistence type="predicted"/>
<accession>A0A4Y7Q7H3</accession>
<reference evidence="1 2" key="1">
    <citation type="submission" date="2018-06" db="EMBL/GenBank/DDBJ databases">
        <title>A transcriptomic atlas of mushroom development highlights an independent origin of complex multicellularity.</title>
        <authorList>
            <consortium name="DOE Joint Genome Institute"/>
            <person name="Krizsan K."/>
            <person name="Almasi E."/>
            <person name="Merenyi Z."/>
            <person name="Sahu N."/>
            <person name="Viragh M."/>
            <person name="Koszo T."/>
            <person name="Mondo S."/>
            <person name="Kiss B."/>
            <person name="Balint B."/>
            <person name="Kues U."/>
            <person name="Barry K."/>
            <person name="Hegedus J.C."/>
            <person name="Henrissat B."/>
            <person name="Johnson J."/>
            <person name="Lipzen A."/>
            <person name="Ohm R."/>
            <person name="Nagy I."/>
            <person name="Pangilinan J."/>
            <person name="Yan J."/>
            <person name="Xiong Y."/>
            <person name="Grigoriev I.V."/>
            <person name="Hibbett D.S."/>
            <person name="Nagy L.G."/>
        </authorList>
    </citation>
    <scope>NUCLEOTIDE SEQUENCE [LARGE SCALE GENOMIC DNA]</scope>
    <source>
        <strain evidence="1 2">SZMC22713</strain>
    </source>
</reference>
<protein>
    <submittedName>
        <fullName evidence="1">Uncharacterized protein</fullName>
    </submittedName>
</protein>
<sequence>MDEPTPSSNLVLAAARSISAALRVPYALCGGAACVVLGSQRETKAIALVVPRGSTKAARTEFRAHPAFKVEPRTNYTTFIGEPLNAQGTAEHTELKGIPLTILSPPGLFSYNYTGAERDYVLVDGIRVLHPRFLILTKVVGIADRPMKKIISDANDVAFLMEKLWNMGEMVSLGELGFTSDILDKFVEIVPNVRGVLERMGYIP</sequence>
<dbReference type="Proteomes" id="UP000294933">
    <property type="component" value="Unassembled WGS sequence"/>
</dbReference>